<dbReference type="InterPro" id="IPR006204">
    <property type="entry name" value="GHMP_kinase_N_dom"/>
</dbReference>
<keyword evidence="1" id="KW-0808">Transferase</keyword>
<keyword evidence="1" id="KW-0418">Kinase</keyword>
<feature type="domain" description="GHMP kinase N-terminal" evidence="2">
    <location>
        <begin position="90"/>
        <end position="174"/>
    </location>
</feature>
<evidence type="ECO:0000259" key="2">
    <source>
        <dbReference type="Pfam" id="PF00288"/>
    </source>
</evidence>
<dbReference type="PRINTS" id="PR00960">
    <property type="entry name" value="LMBPPROTEIN"/>
</dbReference>
<feature type="non-terminal residue" evidence="3">
    <location>
        <position position="191"/>
    </location>
</feature>
<accession>A0A0G0LEE1</accession>
<evidence type="ECO:0000313" key="4">
    <source>
        <dbReference type="Proteomes" id="UP000033934"/>
    </source>
</evidence>
<proteinExistence type="predicted"/>
<dbReference type="GO" id="GO:0005524">
    <property type="term" value="F:ATP binding"/>
    <property type="evidence" value="ECO:0007669"/>
    <property type="project" value="InterPro"/>
</dbReference>
<dbReference type="AlphaFoldDB" id="A0A0G0LEE1"/>
<sequence length="191" mass="21309">MKSIKYKAPTRIDIAGGTVDIYPTSLILKNAVTVNMAIELFSEVKVTPRVDQKIIIWSKDLDQLVKLDQLDQLDKVNFKKFSKLEMIIRTIQWIKPTIGLEIETQLDTPLGSGLGSSSSLLVCLLHALREIPNDKPGIRLDSDIFLINLAAEIEAQALQVMTGKQDHAAPTYGGVHAYHWQPSYLEAENLV</sequence>
<protein>
    <recommendedName>
        <fullName evidence="2">GHMP kinase N-terminal domain-containing protein</fullName>
    </recommendedName>
</protein>
<gene>
    <name evidence="3" type="ORF">UT11_C0026G0014</name>
</gene>
<dbReference type="Proteomes" id="UP000033934">
    <property type="component" value="Unassembled WGS sequence"/>
</dbReference>
<comment type="caution">
    <text evidence="3">The sequence shown here is derived from an EMBL/GenBank/DDBJ whole genome shotgun (WGS) entry which is preliminary data.</text>
</comment>
<evidence type="ECO:0000313" key="3">
    <source>
        <dbReference type="EMBL" id="KKQ89422.1"/>
    </source>
</evidence>
<dbReference type="Gene3D" id="3.30.230.120">
    <property type="match status" value="1"/>
</dbReference>
<dbReference type="InterPro" id="IPR020568">
    <property type="entry name" value="Ribosomal_Su5_D2-typ_SF"/>
</dbReference>
<name>A0A0G0LEE1_9BACT</name>
<organism evidence="3 4">
    <name type="scientific">Berkelbacteria bacterium GW2011_GWA2_38_9</name>
    <dbReference type="NCBI Taxonomy" id="1618334"/>
    <lineage>
        <taxon>Bacteria</taxon>
        <taxon>Candidatus Berkelbacteria</taxon>
    </lineage>
</organism>
<evidence type="ECO:0000256" key="1">
    <source>
        <dbReference type="ARBA" id="ARBA00022777"/>
    </source>
</evidence>
<dbReference type="Pfam" id="PF00288">
    <property type="entry name" value="GHMP_kinases_N"/>
    <property type="match status" value="1"/>
</dbReference>
<dbReference type="EMBL" id="LBVO01000026">
    <property type="protein sequence ID" value="KKQ89422.1"/>
    <property type="molecule type" value="Genomic_DNA"/>
</dbReference>
<dbReference type="InterPro" id="IPR001174">
    <property type="entry name" value="HddA/FKP"/>
</dbReference>
<reference evidence="3 4" key="1">
    <citation type="journal article" date="2015" name="Nature">
        <title>rRNA introns, odd ribosomes, and small enigmatic genomes across a large radiation of phyla.</title>
        <authorList>
            <person name="Brown C.T."/>
            <person name="Hug L.A."/>
            <person name="Thomas B.C."/>
            <person name="Sharon I."/>
            <person name="Castelle C.J."/>
            <person name="Singh A."/>
            <person name="Wilkins M.J."/>
            <person name="Williams K.H."/>
            <person name="Banfield J.F."/>
        </authorList>
    </citation>
    <scope>NUCLEOTIDE SEQUENCE [LARGE SCALE GENOMIC DNA]</scope>
</reference>
<dbReference type="SUPFAM" id="SSF54211">
    <property type="entry name" value="Ribosomal protein S5 domain 2-like"/>
    <property type="match status" value="1"/>
</dbReference>
<dbReference type="GO" id="GO:0016301">
    <property type="term" value="F:kinase activity"/>
    <property type="evidence" value="ECO:0007669"/>
    <property type="project" value="UniProtKB-KW"/>
</dbReference>